<organism evidence="3 4">
    <name type="scientific">Labrys neptuniae</name>
    <dbReference type="NCBI Taxonomy" id="376174"/>
    <lineage>
        <taxon>Bacteria</taxon>
        <taxon>Pseudomonadati</taxon>
        <taxon>Pseudomonadota</taxon>
        <taxon>Alphaproteobacteria</taxon>
        <taxon>Hyphomicrobiales</taxon>
        <taxon>Xanthobacteraceae</taxon>
        <taxon>Labrys</taxon>
    </lineage>
</organism>
<dbReference type="EMBL" id="JBFNQD010000003">
    <property type="protein sequence ID" value="MEW9306130.1"/>
    <property type="molecule type" value="Genomic_DNA"/>
</dbReference>
<keyword evidence="4" id="KW-1185">Reference proteome</keyword>
<dbReference type="Pfam" id="PF13417">
    <property type="entry name" value="GST_N_3"/>
    <property type="match status" value="1"/>
</dbReference>
<dbReference type="PANTHER" id="PTHR44051:SF2">
    <property type="entry name" value="HYPOTHETICAL GLUTATHIONE S-TRANSFERASE LIKE PROTEIN"/>
    <property type="match status" value="1"/>
</dbReference>
<dbReference type="Pfam" id="PF13410">
    <property type="entry name" value="GST_C_2"/>
    <property type="match status" value="1"/>
</dbReference>
<accession>A0ABV3PKJ2</accession>
<sequence>MIKLYDYELSGNCYKLRLLMGILGIPYETVPVDFYPGREHKSDWFLRINPLGQLPVIDDDGLVLRDAQAILVYLATQYDAGGSWYPRDNPALLGEISQWLAFADGITATASAARLHDGLFYELDVEAARAGAHRLFRILDEHLWFGEQEKRDWLCSAPQPTIADIACFPYVMLSEEGGIPRQDYPAIRRWADRVKRIQGFSVMSGVFPAGPAKAA</sequence>
<dbReference type="InterPro" id="IPR010987">
    <property type="entry name" value="Glutathione-S-Trfase_C-like"/>
</dbReference>
<dbReference type="Gene3D" id="3.40.30.10">
    <property type="entry name" value="Glutaredoxin"/>
    <property type="match status" value="1"/>
</dbReference>
<dbReference type="Gene3D" id="1.20.1050.10">
    <property type="match status" value="1"/>
</dbReference>
<evidence type="ECO:0000259" key="1">
    <source>
        <dbReference type="PROSITE" id="PS50404"/>
    </source>
</evidence>
<protein>
    <submittedName>
        <fullName evidence="3">Glutathione S-transferase</fullName>
    </submittedName>
</protein>
<dbReference type="InterPro" id="IPR036282">
    <property type="entry name" value="Glutathione-S-Trfase_C_sf"/>
</dbReference>
<dbReference type="PANTHER" id="PTHR44051">
    <property type="entry name" value="GLUTATHIONE S-TRANSFERASE-RELATED"/>
    <property type="match status" value="1"/>
</dbReference>
<dbReference type="Proteomes" id="UP001555786">
    <property type="component" value="Unassembled WGS sequence"/>
</dbReference>
<proteinExistence type="predicted"/>
<feature type="domain" description="GST C-terminal" evidence="2">
    <location>
        <begin position="89"/>
        <end position="212"/>
    </location>
</feature>
<evidence type="ECO:0000313" key="3">
    <source>
        <dbReference type="EMBL" id="MEW9306130.1"/>
    </source>
</evidence>
<comment type="caution">
    <text evidence="3">The sequence shown here is derived from an EMBL/GenBank/DDBJ whole genome shotgun (WGS) entry which is preliminary data.</text>
</comment>
<dbReference type="InterPro" id="IPR040079">
    <property type="entry name" value="Glutathione_S-Trfase"/>
</dbReference>
<dbReference type="SFLD" id="SFLDS00019">
    <property type="entry name" value="Glutathione_Transferase_(cytos"/>
    <property type="match status" value="1"/>
</dbReference>
<evidence type="ECO:0000259" key="2">
    <source>
        <dbReference type="PROSITE" id="PS50405"/>
    </source>
</evidence>
<gene>
    <name evidence="3" type="ORF">ABXS05_11315</name>
</gene>
<dbReference type="InterPro" id="IPR004045">
    <property type="entry name" value="Glutathione_S-Trfase_N"/>
</dbReference>
<dbReference type="InterPro" id="IPR036249">
    <property type="entry name" value="Thioredoxin-like_sf"/>
</dbReference>
<dbReference type="SUPFAM" id="SSF52833">
    <property type="entry name" value="Thioredoxin-like"/>
    <property type="match status" value="1"/>
</dbReference>
<dbReference type="PROSITE" id="PS50405">
    <property type="entry name" value="GST_CTER"/>
    <property type="match status" value="1"/>
</dbReference>
<reference evidence="3 4" key="1">
    <citation type="submission" date="2024-07" db="EMBL/GenBank/DDBJ databases">
        <title>Description of Labrys sedimenti sp. nov., isolated from a diclofenac-degrading enrichment culture.</title>
        <authorList>
            <person name="Tancsics A."/>
            <person name="Csepanyi A."/>
        </authorList>
    </citation>
    <scope>NUCLEOTIDE SEQUENCE [LARGE SCALE GENOMIC DNA]</scope>
    <source>
        <strain evidence="3 4">LMG 23578</strain>
    </source>
</reference>
<dbReference type="SFLD" id="SFLDG00358">
    <property type="entry name" value="Main_(cytGST)"/>
    <property type="match status" value="1"/>
</dbReference>
<dbReference type="RefSeq" id="WP_367623978.1">
    <property type="nucleotide sequence ID" value="NZ_JBFNQD010000003.1"/>
</dbReference>
<name>A0ABV3PKJ2_9HYPH</name>
<evidence type="ECO:0000313" key="4">
    <source>
        <dbReference type="Proteomes" id="UP001555786"/>
    </source>
</evidence>
<dbReference type="PROSITE" id="PS50404">
    <property type="entry name" value="GST_NTER"/>
    <property type="match status" value="1"/>
</dbReference>
<dbReference type="SUPFAM" id="SSF47616">
    <property type="entry name" value="GST C-terminal domain-like"/>
    <property type="match status" value="1"/>
</dbReference>
<dbReference type="CDD" id="cd03056">
    <property type="entry name" value="GST_N_4"/>
    <property type="match status" value="1"/>
</dbReference>
<feature type="domain" description="GST N-terminal" evidence="1">
    <location>
        <begin position="1"/>
        <end position="82"/>
    </location>
</feature>